<evidence type="ECO:0000313" key="7">
    <source>
        <dbReference type="Proteomes" id="UP000298781"/>
    </source>
</evidence>
<dbReference type="InterPro" id="IPR051010">
    <property type="entry name" value="BCAA_transport"/>
</dbReference>
<evidence type="ECO:0000313" key="6">
    <source>
        <dbReference type="EMBL" id="QCI63310.1"/>
    </source>
</evidence>
<evidence type="ECO:0000256" key="1">
    <source>
        <dbReference type="ARBA" id="ARBA00010062"/>
    </source>
</evidence>
<dbReference type="OrthoDB" id="9791590at2"/>
<dbReference type="SUPFAM" id="SSF53822">
    <property type="entry name" value="Periplasmic binding protein-like I"/>
    <property type="match status" value="1"/>
</dbReference>
<comment type="similarity">
    <text evidence="1">Belongs to the leucine-binding protein family.</text>
</comment>
<proteinExistence type="inferred from homology"/>
<dbReference type="GO" id="GO:0006865">
    <property type="term" value="P:amino acid transport"/>
    <property type="evidence" value="ECO:0007669"/>
    <property type="project" value="UniProtKB-KW"/>
</dbReference>
<feature type="signal peptide" evidence="4">
    <location>
        <begin position="1"/>
        <end position="30"/>
    </location>
</feature>
<dbReference type="Proteomes" id="UP000298781">
    <property type="component" value="Chromosome"/>
</dbReference>
<dbReference type="PANTHER" id="PTHR30483:SF38">
    <property type="entry name" value="BLR7848 PROTEIN"/>
    <property type="match status" value="1"/>
</dbReference>
<keyword evidence="2 4" id="KW-0732">Signal</keyword>
<dbReference type="InterPro" id="IPR028082">
    <property type="entry name" value="Peripla_BP_I"/>
</dbReference>
<dbReference type="InterPro" id="IPR006311">
    <property type="entry name" value="TAT_signal"/>
</dbReference>
<dbReference type="InterPro" id="IPR028081">
    <property type="entry name" value="Leu-bd"/>
</dbReference>
<keyword evidence="3" id="KW-0813">Transport</keyword>
<sequence>MTRLIQTRRGVMLGAAGALALAKAPFPAHAQSAEPIKIGAVLCLTGPGAGLGQAERSAMQLAEKVLNEAGGIGGRPIKVLIEDDGSKPDIAKSKAEALIFNEKVAVMIGGSLTASTGAIAALADGEKMAQVALTGLGPAIELTYKSLYHVLPPQPLNAKAMLEYTKAQGFKKIGVLHDSGYGQLVFNSLRTMARDYGVEFVSVEKFEVGATDVSTQAAKVRAANPEAVYVVATSPVPFRGARQVKITQPIISAIGSSPYDYVRGMGEFADDIVFPEFLVGEDPEPHQKAFVELYQKAYGSLPKNYEAAGWDAVHIVADALKRAGPTDRAAIAQAMRQPFKGVMASYDFSRDDLTGIDLSSYVYSKLVKQQFTRLPFKVAR</sequence>
<protein>
    <submittedName>
        <fullName evidence="6">ABC transporter substrate-binding protein</fullName>
    </submittedName>
</protein>
<organism evidence="6 7">
    <name type="scientific">Phreatobacter stygius</name>
    <dbReference type="NCBI Taxonomy" id="1940610"/>
    <lineage>
        <taxon>Bacteria</taxon>
        <taxon>Pseudomonadati</taxon>
        <taxon>Pseudomonadota</taxon>
        <taxon>Alphaproteobacteria</taxon>
        <taxon>Hyphomicrobiales</taxon>
        <taxon>Phreatobacteraceae</taxon>
        <taxon>Phreatobacter</taxon>
    </lineage>
</organism>
<keyword evidence="7" id="KW-1185">Reference proteome</keyword>
<accession>A0A4D7AZV5</accession>
<dbReference type="Pfam" id="PF13458">
    <property type="entry name" value="Peripla_BP_6"/>
    <property type="match status" value="1"/>
</dbReference>
<dbReference type="EMBL" id="CP039690">
    <property type="protein sequence ID" value="QCI63310.1"/>
    <property type="molecule type" value="Genomic_DNA"/>
</dbReference>
<feature type="domain" description="Leucine-binding protein" evidence="5">
    <location>
        <begin position="35"/>
        <end position="352"/>
    </location>
</feature>
<gene>
    <name evidence="6" type="ORF">E8M01_03110</name>
</gene>
<feature type="chain" id="PRO_5020548557" evidence="4">
    <location>
        <begin position="31"/>
        <end position="380"/>
    </location>
</feature>
<evidence type="ECO:0000256" key="3">
    <source>
        <dbReference type="ARBA" id="ARBA00022970"/>
    </source>
</evidence>
<evidence type="ECO:0000259" key="5">
    <source>
        <dbReference type="Pfam" id="PF13458"/>
    </source>
</evidence>
<dbReference type="KEGG" id="pstg:E8M01_03110"/>
<dbReference type="PROSITE" id="PS51318">
    <property type="entry name" value="TAT"/>
    <property type="match status" value="1"/>
</dbReference>
<dbReference type="RefSeq" id="WP_136958769.1">
    <property type="nucleotide sequence ID" value="NZ_CP039690.1"/>
</dbReference>
<dbReference type="Gene3D" id="3.40.50.2300">
    <property type="match status" value="2"/>
</dbReference>
<reference evidence="6 7" key="1">
    <citation type="submission" date="2019-04" db="EMBL/GenBank/DDBJ databases">
        <title>Phreatobacter aquaticus sp. nov.</title>
        <authorList>
            <person name="Choi A."/>
        </authorList>
    </citation>
    <scope>NUCLEOTIDE SEQUENCE [LARGE SCALE GENOMIC DNA]</scope>
    <source>
        <strain evidence="6 7">KCTC 52518</strain>
    </source>
</reference>
<name>A0A4D7AZV5_9HYPH</name>
<evidence type="ECO:0000256" key="2">
    <source>
        <dbReference type="ARBA" id="ARBA00022729"/>
    </source>
</evidence>
<dbReference type="CDD" id="cd06333">
    <property type="entry name" value="PBP1_ABC_RPA1789-like"/>
    <property type="match status" value="1"/>
</dbReference>
<keyword evidence="3" id="KW-0029">Amino-acid transport</keyword>
<dbReference type="AlphaFoldDB" id="A0A4D7AZV5"/>
<evidence type="ECO:0000256" key="4">
    <source>
        <dbReference type="SAM" id="SignalP"/>
    </source>
</evidence>
<dbReference type="PANTHER" id="PTHR30483">
    <property type="entry name" value="LEUCINE-SPECIFIC-BINDING PROTEIN"/>
    <property type="match status" value="1"/>
</dbReference>